<sequence>MKPPRMIQRILDSFIDGLRKELVRGKKIAAVVMLDRIFSVLQPWSAINLQSFMTQFLQFYSVVRVPMVQEGRARRPWSSLQYKEKEVKAHLWEHVKTLMAPFLEGKSGDSLPADCPVRTGLKLGLTVLFMVEEVGFVVLKNDLDTLCYLLTPSAGSPEALHSDLSPTLSKPQKSEVLQFMQSKMALLQVDDFLFRSWFSLVPLESLTSYLENSTEYLSLVPARILDCFQGVSYRLRGLGRISDKNLEAATEGLVATDNEDLLTNIFQGVLSTTRNCLRSMFKKSIFYNSPDTLRFTYPEEMAEQPRLQISIFCSSQWQDRGLHDSVARSFEKCVIEAVSSACQVTSLSLWAHRGFLMWPPLGLANQNQCMLNSIFQADSFENFRHEKRKQISLEFIRAKKLLQDISEPRRYCLEELSRQKELVDWLHEALEDINELKVFVDLASISAGENDIDVDRVACFHDAVQGYASLLYKMDLSTDFYGFVDHLQELWRALDNDQHLPSKLISPDTVVHLLLPENPGAQEGLRSYSTEDLRELLNKLMLLSGKRDHSSSAEVDKFSEVSIWVCAAAPLGGSGLKLAQVLSLLRCRNVWVDTELCSDTQRVVLMALLDAWHPKPQPQRSI</sequence>
<dbReference type="GO" id="GO:0002040">
    <property type="term" value="P:sprouting angiogenesis"/>
    <property type="evidence" value="ECO:0007669"/>
    <property type="project" value="TreeGrafter"/>
</dbReference>
<proteinExistence type="predicted"/>
<dbReference type="GO" id="GO:0004842">
    <property type="term" value="F:ubiquitin-protein transferase activity"/>
    <property type="evidence" value="ECO:0007669"/>
    <property type="project" value="InterPro"/>
</dbReference>
<reference evidence="1" key="1">
    <citation type="submission" date="2020-03" db="EMBL/GenBank/DDBJ databases">
        <title>Studies in the Genomics of Life Span.</title>
        <authorList>
            <person name="Glass D."/>
        </authorList>
    </citation>
    <scope>NUCLEOTIDE SEQUENCE</scope>
    <source>
        <strain evidence="1">LTLLF</strain>
        <tissue evidence="1">Muscle</tissue>
    </source>
</reference>
<protein>
    <submittedName>
        <fullName evidence="1">E3 ubiquitin-protein ligase RNF213</fullName>
    </submittedName>
</protein>
<dbReference type="GO" id="GO:2000051">
    <property type="term" value="P:negative regulation of non-canonical Wnt signaling pathway"/>
    <property type="evidence" value="ECO:0007669"/>
    <property type="project" value="TreeGrafter"/>
</dbReference>
<evidence type="ECO:0000313" key="2">
    <source>
        <dbReference type="Proteomes" id="UP000710432"/>
    </source>
</evidence>
<dbReference type="GO" id="GO:0005730">
    <property type="term" value="C:nucleolus"/>
    <property type="evidence" value="ECO:0007669"/>
    <property type="project" value="TreeGrafter"/>
</dbReference>
<accession>A0A8J6L4N0</accession>
<organism evidence="1 2">
    <name type="scientific">Microtus ochrogaster</name>
    <name type="common">Prairie vole</name>
    <dbReference type="NCBI Taxonomy" id="79684"/>
    <lineage>
        <taxon>Eukaryota</taxon>
        <taxon>Metazoa</taxon>
        <taxon>Chordata</taxon>
        <taxon>Craniata</taxon>
        <taxon>Vertebrata</taxon>
        <taxon>Euteleostomi</taxon>
        <taxon>Mammalia</taxon>
        <taxon>Eutheria</taxon>
        <taxon>Euarchontoglires</taxon>
        <taxon>Glires</taxon>
        <taxon>Rodentia</taxon>
        <taxon>Myomorpha</taxon>
        <taxon>Muroidea</taxon>
        <taxon>Cricetidae</taxon>
        <taxon>Arvicolinae</taxon>
        <taxon>Microtus</taxon>
    </lineage>
</organism>
<dbReference type="Proteomes" id="UP000710432">
    <property type="component" value="Unassembled WGS sequence"/>
</dbReference>
<dbReference type="AlphaFoldDB" id="A0A8J6L4N0"/>
<dbReference type="PANTHER" id="PTHR22605">
    <property type="entry name" value="RZ-TYPE DOMAIN-CONTAINING PROTEIN"/>
    <property type="match status" value="1"/>
</dbReference>
<dbReference type="GO" id="GO:0016887">
    <property type="term" value="F:ATP hydrolysis activity"/>
    <property type="evidence" value="ECO:0007669"/>
    <property type="project" value="InterPro"/>
</dbReference>
<dbReference type="GO" id="GO:0005829">
    <property type="term" value="C:cytosol"/>
    <property type="evidence" value="ECO:0007669"/>
    <property type="project" value="TreeGrafter"/>
</dbReference>
<name>A0A8J6L4N0_MICOH</name>
<comment type="caution">
    <text evidence="1">The sequence shown here is derived from an EMBL/GenBank/DDBJ whole genome shotgun (WGS) entry which is preliminary data.</text>
</comment>
<dbReference type="GO" id="GO:0016020">
    <property type="term" value="C:membrane"/>
    <property type="evidence" value="ECO:0007669"/>
    <property type="project" value="TreeGrafter"/>
</dbReference>
<dbReference type="GO" id="GO:0006511">
    <property type="term" value="P:ubiquitin-dependent protein catabolic process"/>
    <property type="evidence" value="ECO:0007669"/>
    <property type="project" value="TreeGrafter"/>
</dbReference>
<gene>
    <name evidence="1" type="ORF">LTLLF_109450</name>
</gene>
<dbReference type="InterPro" id="IPR031248">
    <property type="entry name" value="RNF213"/>
</dbReference>
<dbReference type="EMBL" id="JAATJU010001315">
    <property type="protein sequence ID" value="KAH0520043.1"/>
    <property type="molecule type" value="Genomic_DNA"/>
</dbReference>
<dbReference type="PANTHER" id="PTHR22605:SF16">
    <property type="entry name" value="E3 UBIQUITIN-PROTEIN LIGASE RNF213"/>
    <property type="match status" value="1"/>
</dbReference>
<evidence type="ECO:0000313" key="1">
    <source>
        <dbReference type="EMBL" id="KAH0520043.1"/>
    </source>
</evidence>